<proteinExistence type="predicted"/>
<keyword evidence="3" id="KW-1185">Reference proteome</keyword>
<dbReference type="AlphaFoldDB" id="W0LF99"/>
<dbReference type="KEGG" id="sfo:Z042_16050"/>
<evidence type="ECO:0000313" key="3">
    <source>
        <dbReference type="Proteomes" id="UP000019030"/>
    </source>
</evidence>
<organism evidence="2 3">
    <name type="scientific">Chania multitudinisentens RB-25</name>
    <dbReference type="NCBI Taxonomy" id="1441930"/>
    <lineage>
        <taxon>Bacteria</taxon>
        <taxon>Pseudomonadati</taxon>
        <taxon>Pseudomonadota</taxon>
        <taxon>Gammaproteobacteria</taxon>
        <taxon>Enterobacterales</taxon>
        <taxon>Yersiniaceae</taxon>
        <taxon>Chania</taxon>
    </lineage>
</organism>
<dbReference type="OrthoDB" id="9801841at2"/>
<gene>
    <name evidence="2" type="ORF">Z042_16050</name>
</gene>
<reference evidence="2 3" key="2">
    <citation type="submission" date="2015-03" db="EMBL/GenBank/DDBJ databases">
        <authorList>
            <person name="Chan K.-G."/>
        </authorList>
    </citation>
    <scope>NUCLEOTIDE SEQUENCE [LARGE SCALE GENOMIC DNA]</scope>
    <source>
        <strain evidence="2 3">RB-25</strain>
    </source>
</reference>
<dbReference type="SMART" id="SM00332">
    <property type="entry name" value="PP2Cc"/>
    <property type="match status" value="1"/>
</dbReference>
<protein>
    <recommendedName>
        <fullName evidence="1">PPM-type phosphatase domain-containing protein</fullName>
    </recommendedName>
</protein>
<dbReference type="PROSITE" id="PS51746">
    <property type="entry name" value="PPM_2"/>
    <property type="match status" value="1"/>
</dbReference>
<name>W0LF99_9GAMM</name>
<sequence>MKIETVWCSNQGSRAQNQDKTGEYLGEQSACFVLCDGVAGDAGGEQAAALACQFLLDHAEQGTPCPADAVPALIAQLQQAIQQAQQRDRAYSRMRTTLVALFIDRTTLQAHWVHAGDSRLYLFRNGYLCQATTDHSLAQKMKDAGFQSAGLPDNLLYAALGSGEHHIATYSPTLSLNDGDAFLLCSDGFWQRYNLAQLESTLRLAHTPAEWLMLIEHLSPALPQQDNYSAIAVWVGSPQESTLLQLLPLEEKVIFQTPHSQRIRR</sequence>
<dbReference type="InterPro" id="IPR001932">
    <property type="entry name" value="PPM-type_phosphatase-like_dom"/>
</dbReference>
<dbReference type="STRING" id="1441930.Z042_16050"/>
<feature type="domain" description="PPM-type phosphatase" evidence="1">
    <location>
        <begin position="4"/>
        <end position="235"/>
    </location>
</feature>
<dbReference type="PATRIC" id="fig|1441930.4.peg.3163"/>
<dbReference type="Pfam" id="PF13672">
    <property type="entry name" value="PP2C_2"/>
    <property type="match status" value="1"/>
</dbReference>
<dbReference type="Proteomes" id="UP000019030">
    <property type="component" value="Chromosome"/>
</dbReference>
<dbReference type="CDD" id="cd00143">
    <property type="entry name" value="PP2Cc"/>
    <property type="match status" value="1"/>
</dbReference>
<evidence type="ECO:0000313" key="2">
    <source>
        <dbReference type="EMBL" id="AHG20947.1"/>
    </source>
</evidence>
<dbReference type="RefSeq" id="WP_024913698.1">
    <property type="nucleotide sequence ID" value="NZ_CP007044.2"/>
</dbReference>
<dbReference type="HOGENOM" id="CLU_034545_5_0_6"/>
<dbReference type="SUPFAM" id="SSF81606">
    <property type="entry name" value="PP2C-like"/>
    <property type="match status" value="1"/>
</dbReference>
<dbReference type="SMART" id="SM00331">
    <property type="entry name" value="PP2C_SIG"/>
    <property type="match status" value="1"/>
</dbReference>
<dbReference type="EMBL" id="CP007044">
    <property type="protein sequence ID" value="AHG20947.1"/>
    <property type="molecule type" value="Genomic_DNA"/>
</dbReference>
<dbReference type="InterPro" id="IPR036457">
    <property type="entry name" value="PPM-type-like_dom_sf"/>
</dbReference>
<dbReference type="Gene3D" id="3.60.40.10">
    <property type="entry name" value="PPM-type phosphatase domain"/>
    <property type="match status" value="1"/>
</dbReference>
<dbReference type="eggNOG" id="COG0631">
    <property type="taxonomic scope" value="Bacteria"/>
</dbReference>
<reference evidence="2 3" key="1">
    <citation type="submission" date="2014-01" db="EMBL/GenBank/DDBJ databases">
        <title>Isolation of Serratia multitudinisentens RB-25 from Ex-Landfill site.</title>
        <authorList>
            <person name="Robson E.H.J."/>
        </authorList>
    </citation>
    <scope>NUCLEOTIDE SEQUENCE [LARGE SCALE GENOMIC DNA]</scope>
    <source>
        <strain evidence="2 3">RB-25</strain>
    </source>
</reference>
<accession>W0LF99</accession>
<evidence type="ECO:0000259" key="1">
    <source>
        <dbReference type="PROSITE" id="PS51746"/>
    </source>
</evidence>